<keyword evidence="1" id="KW-0997">Cell inner membrane</keyword>
<dbReference type="OrthoDB" id="7422621at2"/>
<name>A0A5B8S2S4_9SPHN</name>
<comment type="similarity">
    <text evidence="1">Belongs to the vitamin uptake transporter (VUT/ECF) (TC 2.A.88) family. Q precursor transporter subfamily.</text>
</comment>
<feature type="transmembrane region" description="Helical" evidence="1">
    <location>
        <begin position="74"/>
        <end position="96"/>
    </location>
</feature>
<dbReference type="EMBL" id="CP042345">
    <property type="protein sequence ID" value="QEA15418.1"/>
    <property type="molecule type" value="Genomic_DNA"/>
</dbReference>
<keyword evidence="1" id="KW-1133">Transmembrane helix</keyword>
<dbReference type="Pfam" id="PF02592">
    <property type="entry name" value="Vut_1"/>
    <property type="match status" value="1"/>
</dbReference>
<comment type="subcellular location">
    <subcellularLocation>
        <location evidence="1">Cell inner membrane</location>
        <topology evidence="1">Multi-pass membrane protein</topology>
    </subcellularLocation>
</comment>
<feature type="transmembrane region" description="Helical" evidence="1">
    <location>
        <begin position="49"/>
        <end position="67"/>
    </location>
</feature>
<dbReference type="AlphaFoldDB" id="A0A5B8S2S4"/>
<accession>A0A5B8S2S4</accession>
<protein>
    <recommendedName>
        <fullName evidence="1">Probable queuosine precursor transporter</fullName>
        <shortName evidence="1">Q precursor transporter</shortName>
    </recommendedName>
</protein>
<feature type="transmembrane region" description="Helical" evidence="1">
    <location>
        <begin position="148"/>
        <end position="175"/>
    </location>
</feature>
<dbReference type="NCBIfam" id="TIGR00697">
    <property type="entry name" value="queuosine precursor transporter"/>
    <property type="match status" value="1"/>
</dbReference>
<dbReference type="HAMAP" id="MF_02088">
    <property type="entry name" value="Q_prec_transport"/>
    <property type="match status" value="1"/>
</dbReference>
<evidence type="ECO:0000313" key="2">
    <source>
        <dbReference type="EMBL" id="QEA15418.1"/>
    </source>
</evidence>
<dbReference type="Proteomes" id="UP000321172">
    <property type="component" value="Chromosome"/>
</dbReference>
<comment type="function">
    <text evidence="1">Involved in the import of queuosine (Q) precursors, required for Q precursor salvage.</text>
</comment>
<dbReference type="PANTHER" id="PTHR34300">
    <property type="entry name" value="QUEUOSINE PRECURSOR TRANSPORTER-RELATED"/>
    <property type="match status" value="1"/>
</dbReference>
<organism evidence="2 3">
    <name type="scientific">Novosphingobium ginsenosidimutans</name>
    <dbReference type="NCBI Taxonomy" id="1176536"/>
    <lineage>
        <taxon>Bacteria</taxon>
        <taxon>Pseudomonadati</taxon>
        <taxon>Pseudomonadota</taxon>
        <taxon>Alphaproteobacteria</taxon>
        <taxon>Sphingomonadales</taxon>
        <taxon>Sphingomonadaceae</taxon>
        <taxon>Novosphingobium</taxon>
    </lineage>
</organism>
<keyword evidence="1" id="KW-0812">Transmembrane</keyword>
<feature type="transmembrane region" description="Helical" evidence="1">
    <location>
        <begin position="12"/>
        <end position="29"/>
    </location>
</feature>
<sequence>MQTVAMPRSLFVYSLLYGGLCVLAGVMGVKLASLGTWPVLGELAVESGIFAFLFLVIISSAVAELFGQDRANQLVRFGFVPLIVSMVMLTVVIRLVPPAPFWGDQEAFAKLLGQGVRMQFAGLISYGTSQTLNVYLFSRIAGGQGKALVFRAWIASLLSQIVDTILFITISFYGQDMPLGQIMEGQIISKLVLSTIMVPPLIVVFVKLGRWLDRG</sequence>
<feature type="transmembrane region" description="Helical" evidence="1">
    <location>
        <begin position="116"/>
        <end position="136"/>
    </location>
</feature>
<evidence type="ECO:0000313" key="3">
    <source>
        <dbReference type="Proteomes" id="UP000321172"/>
    </source>
</evidence>
<gene>
    <name evidence="2" type="ORF">FRF71_04310</name>
</gene>
<evidence type="ECO:0000256" key="1">
    <source>
        <dbReference type="HAMAP-Rule" id="MF_02088"/>
    </source>
</evidence>
<keyword evidence="1" id="KW-0813">Transport</keyword>
<keyword evidence="1" id="KW-0472">Membrane</keyword>
<dbReference type="GO" id="GO:0005886">
    <property type="term" value="C:plasma membrane"/>
    <property type="evidence" value="ECO:0007669"/>
    <property type="project" value="UniProtKB-SubCell"/>
</dbReference>
<dbReference type="KEGG" id="ngf:FRF71_04310"/>
<reference evidence="2 3" key="1">
    <citation type="journal article" date="2013" name="J. Microbiol. Biotechnol.">
        <title>Novosphingobium ginsenosidimutans sp. nov., with the ability to convert ginsenoside.</title>
        <authorList>
            <person name="Kim J.K."/>
            <person name="He D."/>
            <person name="Liu Q.M."/>
            <person name="Park H.Y."/>
            <person name="Jung M.S."/>
            <person name="Yoon M.H."/>
            <person name="Kim S.C."/>
            <person name="Im W.T."/>
        </authorList>
    </citation>
    <scope>NUCLEOTIDE SEQUENCE [LARGE SCALE GENOMIC DNA]</scope>
    <source>
        <strain evidence="2 3">FW-6</strain>
    </source>
</reference>
<keyword evidence="1" id="KW-1003">Cell membrane</keyword>
<dbReference type="PANTHER" id="PTHR34300:SF2">
    <property type="entry name" value="QUEUOSINE PRECURSOR TRANSPORTER-RELATED"/>
    <property type="match status" value="1"/>
</dbReference>
<proteinExistence type="inferred from homology"/>
<feature type="transmembrane region" description="Helical" evidence="1">
    <location>
        <begin position="187"/>
        <end position="206"/>
    </location>
</feature>
<dbReference type="GO" id="GO:0022857">
    <property type="term" value="F:transmembrane transporter activity"/>
    <property type="evidence" value="ECO:0007669"/>
    <property type="project" value="UniProtKB-UniRule"/>
</dbReference>
<keyword evidence="3" id="KW-1185">Reference proteome</keyword>
<dbReference type="InterPro" id="IPR003744">
    <property type="entry name" value="YhhQ"/>
</dbReference>
<dbReference type="RefSeq" id="WP_147089396.1">
    <property type="nucleotide sequence ID" value="NZ_BAABJD010000001.1"/>
</dbReference>